<name>A0A1X0LMI5_RHOSG</name>
<dbReference type="RefSeq" id="WP_064688283.1">
    <property type="nucleotide sequence ID" value="NZ_AP023172.1"/>
</dbReference>
<protein>
    <submittedName>
        <fullName evidence="1">Uncharacterized protein</fullName>
    </submittedName>
</protein>
<accession>A0A2A5JDI8</accession>
<comment type="caution">
    <text evidence="1">The sequence shown here is derived from an EMBL/GenBank/DDBJ whole genome shotgun (WGS) entry which is preliminary data.</text>
</comment>
<dbReference type="Proteomes" id="UP000230886">
    <property type="component" value="Unassembled WGS sequence"/>
</dbReference>
<sequence>MAAVRNRQRAIIAAVPTATTAKTPAPMVEMDQNRSPVEIDVDWLFTNGAKATTVTTNAVTPLSATSSVLRAMGTAPK</sequence>
<gene>
    <name evidence="1" type="ORF">CHR55_11725</name>
</gene>
<evidence type="ECO:0000313" key="2">
    <source>
        <dbReference type="Proteomes" id="UP000230886"/>
    </source>
</evidence>
<organism evidence="1 2">
    <name type="scientific">Rhodococcus qingshengii</name>
    <dbReference type="NCBI Taxonomy" id="334542"/>
    <lineage>
        <taxon>Bacteria</taxon>
        <taxon>Bacillati</taxon>
        <taxon>Actinomycetota</taxon>
        <taxon>Actinomycetes</taxon>
        <taxon>Mycobacteriales</taxon>
        <taxon>Nocardiaceae</taxon>
        <taxon>Rhodococcus</taxon>
        <taxon>Rhodococcus erythropolis group</taxon>
    </lineage>
</organism>
<accession>A0A1X0LMI5</accession>
<evidence type="ECO:0000313" key="1">
    <source>
        <dbReference type="EMBL" id="PCK27422.1"/>
    </source>
</evidence>
<dbReference type="AlphaFoldDB" id="A0A1X0LMI5"/>
<proteinExistence type="predicted"/>
<reference evidence="1 2" key="1">
    <citation type="submission" date="2017-07" db="EMBL/GenBank/DDBJ databases">
        <title>Draft sequence of Rhodococcus enclensis 23b-28.</title>
        <authorList>
            <person name="Besaury L."/>
            <person name="Sancelme M."/>
            <person name="Amato P."/>
            <person name="Lallement A."/>
            <person name="Delort A.-M."/>
        </authorList>
    </citation>
    <scope>NUCLEOTIDE SEQUENCE [LARGE SCALE GENOMIC DNA]</scope>
    <source>
        <strain evidence="1 2">23b-28</strain>
    </source>
</reference>
<dbReference type="GeneID" id="64139489"/>
<dbReference type="EMBL" id="NOVD01000005">
    <property type="protein sequence ID" value="PCK27422.1"/>
    <property type="molecule type" value="Genomic_DNA"/>
</dbReference>